<dbReference type="PROSITE" id="PS00675">
    <property type="entry name" value="SIGMA54_INTERACT_1"/>
    <property type="match status" value="1"/>
</dbReference>
<accession>A0A520XEZ0</accession>
<dbReference type="Pfam" id="PF00072">
    <property type="entry name" value="Response_reg"/>
    <property type="match status" value="1"/>
</dbReference>
<dbReference type="AlphaFoldDB" id="A0A520XEZ0"/>
<reference evidence="9 10" key="1">
    <citation type="submission" date="2019-01" db="EMBL/GenBank/DDBJ databases">
        <title>Insights into ecological role of a new deltaproteobacterial order Candidatus Sinidesulfobacterales (Sva0485) by metagenomics and metatranscriptomics.</title>
        <authorList>
            <person name="Tan S."/>
            <person name="Liu J."/>
            <person name="Fang Y."/>
            <person name="Hedlund B."/>
            <person name="Lian Z.-H."/>
            <person name="Huang L.-Y."/>
            <person name="Li J.-T."/>
            <person name="Huang L.-N."/>
            <person name="Li W.-J."/>
            <person name="Jiang H.-C."/>
            <person name="Dong H.-L."/>
            <person name="Shu W.-S."/>
        </authorList>
    </citation>
    <scope>NUCLEOTIDE SEQUENCE [LARGE SCALE GENOMIC DNA]</scope>
    <source>
        <strain evidence="9">AP4</strain>
    </source>
</reference>
<keyword evidence="4" id="KW-0238">DNA-binding</keyword>
<dbReference type="SUPFAM" id="SSF52172">
    <property type="entry name" value="CheY-like"/>
    <property type="match status" value="1"/>
</dbReference>
<feature type="domain" description="Sigma-54 factor interaction" evidence="7">
    <location>
        <begin position="161"/>
        <end position="389"/>
    </location>
</feature>
<dbReference type="InterPro" id="IPR025944">
    <property type="entry name" value="Sigma_54_int_dom_CS"/>
</dbReference>
<evidence type="ECO:0000256" key="5">
    <source>
        <dbReference type="ARBA" id="ARBA00023163"/>
    </source>
</evidence>
<dbReference type="GO" id="GO:0043565">
    <property type="term" value="F:sequence-specific DNA binding"/>
    <property type="evidence" value="ECO:0007669"/>
    <property type="project" value="InterPro"/>
</dbReference>
<dbReference type="InterPro" id="IPR058031">
    <property type="entry name" value="AAA_lid_NorR"/>
</dbReference>
<dbReference type="PRINTS" id="PR01590">
    <property type="entry name" value="HTHFIS"/>
</dbReference>
<dbReference type="GO" id="GO:0006355">
    <property type="term" value="P:regulation of DNA-templated transcription"/>
    <property type="evidence" value="ECO:0007669"/>
    <property type="project" value="InterPro"/>
</dbReference>
<dbReference type="EMBL" id="SHMQ01000006">
    <property type="protein sequence ID" value="RZV39730.1"/>
    <property type="molecule type" value="Genomic_DNA"/>
</dbReference>
<dbReference type="Gene3D" id="1.10.8.60">
    <property type="match status" value="1"/>
</dbReference>
<dbReference type="Gene3D" id="3.40.50.300">
    <property type="entry name" value="P-loop containing nucleotide triphosphate hydrolases"/>
    <property type="match status" value="1"/>
</dbReference>
<gene>
    <name evidence="9" type="ORF">EVJ48_03325</name>
</gene>
<dbReference type="InterPro" id="IPR027417">
    <property type="entry name" value="P-loop_NTPase"/>
</dbReference>
<dbReference type="Pfam" id="PF00158">
    <property type="entry name" value="Sigma54_activat"/>
    <property type="match status" value="1"/>
</dbReference>
<evidence type="ECO:0000256" key="6">
    <source>
        <dbReference type="PROSITE-ProRule" id="PRU00169"/>
    </source>
</evidence>
<keyword evidence="2" id="KW-0067">ATP-binding</keyword>
<evidence type="ECO:0000256" key="2">
    <source>
        <dbReference type="ARBA" id="ARBA00022840"/>
    </source>
</evidence>
<name>A0A520XEZ0_9DELT</name>
<dbReference type="PROSITE" id="PS00676">
    <property type="entry name" value="SIGMA54_INTERACT_2"/>
    <property type="match status" value="1"/>
</dbReference>
<dbReference type="SUPFAM" id="SSF52540">
    <property type="entry name" value="P-loop containing nucleoside triphosphate hydrolases"/>
    <property type="match status" value="1"/>
</dbReference>
<sequence>MTEKIGKNRKLKLLLVDDEKNLLRVVSLNLAKRGFSVDAAVSAEEALKFLSYDCHDCYDVIICDLRLGGMSGIELLSKIKEDDKKRNKNTVFIVITAFGTIKQAVEAIKLGADDFISKPVDINSLVETIDLAMRRKNYQKINNFEIQNDPGLNENNIFKDFIFKSSAMNEILNEVKITSKSPSNVLITGETGTGKEVLAKVIHIFSDRSGEFIPINLSAIPEGLMESELFGFERGAFTGAVSGKKGKFETANGGTLFLDEIADMPLSMQVKLLRVIQDKEFSRIGSNDGIKLNAKIISATNIPLENAVIEKKFREDLFYRINVLHFKIPPLRERKEDIIPLANFFVKKYCAINKKNIGGINDSAINLLKNYTFPGNIRELENIIERAVVVCTSDSIMPVHLPKTLTAETERDAKTKTEAERFQDIDSDSENLDNEININLDGLEMELIKNALEKNNHNQTKTAASLGITRKRLITKIKKYNLFSDK</sequence>
<dbReference type="InterPro" id="IPR002197">
    <property type="entry name" value="HTH_Fis"/>
</dbReference>
<feature type="modified residue" description="4-aspartylphosphate" evidence="6">
    <location>
        <position position="64"/>
    </location>
</feature>
<proteinExistence type="predicted"/>
<dbReference type="PROSITE" id="PS00688">
    <property type="entry name" value="SIGMA54_INTERACT_3"/>
    <property type="match status" value="1"/>
</dbReference>
<dbReference type="SMART" id="SM00382">
    <property type="entry name" value="AAA"/>
    <property type="match status" value="1"/>
</dbReference>
<dbReference type="SUPFAM" id="SSF46689">
    <property type="entry name" value="Homeodomain-like"/>
    <property type="match status" value="1"/>
</dbReference>
<dbReference type="FunFam" id="3.40.50.300:FF:000006">
    <property type="entry name" value="DNA-binding transcriptional regulator NtrC"/>
    <property type="match status" value="1"/>
</dbReference>
<dbReference type="InterPro" id="IPR011006">
    <property type="entry name" value="CheY-like_superfamily"/>
</dbReference>
<dbReference type="InterPro" id="IPR025943">
    <property type="entry name" value="Sigma_54_int_dom_ATP-bd_2"/>
</dbReference>
<protein>
    <submittedName>
        <fullName evidence="9">Sigma-54-dependent Fis family transcriptional regulator</fullName>
    </submittedName>
</protein>
<dbReference type="InterPro" id="IPR001789">
    <property type="entry name" value="Sig_transdc_resp-reg_receiver"/>
</dbReference>
<keyword evidence="3" id="KW-0805">Transcription regulation</keyword>
<evidence type="ECO:0000256" key="1">
    <source>
        <dbReference type="ARBA" id="ARBA00022741"/>
    </source>
</evidence>
<comment type="caution">
    <text evidence="9">The sequence shown here is derived from an EMBL/GenBank/DDBJ whole genome shotgun (WGS) entry which is preliminary data.</text>
</comment>
<dbReference type="CDD" id="cd00009">
    <property type="entry name" value="AAA"/>
    <property type="match status" value="1"/>
</dbReference>
<dbReference type="GO" id="GO:0000160">
    <property type="term" value="P:phosphorelay signal transduction system"/>
    <property type="evidence" value="ECO:0007669"/>
    <property type="project" value="InterPro"/>
</dbReference>
<dbReference type="PANTHER" id="PTHR32071:SF113">
    <property type="entry name" value="ALGINATE BIOSYNTHESIS TRANSCRIPTIONAL REGULATORY PROTEIN ALGB"/>
    <property type="match status" value="1"/>
</dbReference>
<feature type="domain" description="Response regulatory" evidence="8">
    <location>
        <begin position="12"/>
        <end position="133"/>
    </location>
</feature>
<keyword evidence="5" id="KW-0804">Transcription</keyword>
<evidence type="ECO:0000313" key="9">
    <source>
        <dbReference type="EMBL" id="RZV39730.1"/>
    </source>
</evidence>
<evidence type="ECO:0000313" key="10">
    <source>
        <dbReference type="Proteomes" id="UP000322454"/>
    </source>
</evidence>
<keyword evidence="6" id="KW-0597">Phosphoprotein</keyword>
<organism evidence="9 10">
    <name type="scientific">Candidatus Acidulodesulfobacterium acidiphilum</name>
    <dbReference type="NCBI Taxonomy" id="2597224"/>
    <lineage>
        <taxon>Bacteria</taxon>
        <taxon>Deltaproteobacteria</taxon>
        <taxon>Candidatus Acidulodesulfobacterales</taxon>
        <taxon>Candidatus Acidulodesulfobacterium</taxon>
    </lineage>
</organism>
<dbReference type="PANTHER" id="PTHR32071">
    <property type="entry name" value="TRANSCRIPTIONAL REGULATORY PROTEIN"/>
    <property type="match status" value="1"/>
</dbReference>
<dbReference type="Pfam" id="PF02954">
    <property type="entry name" value="HTH_8"/>
    <property type="match status" value="1"/>
</dbReference>
<evidence type="ECO:0000259" key="7">
    <source>
        <dbReference type="PROSITE" id="PS50045"/>
    </source>
</evidence>
<evidence type="ECO:0000256" key="4">
    <source>
        <dbReference type="ARBA" id="ARBA00023125"/>
    </source>
</evidence>
<keyword evidence="1" id="KW-0547">Nucleotide-binding</keyword>
<dbReference type="InterPro" id="IPR002078">
    <property type="entry name" value="Sigma_54_int"/>
</dbReference>
<evidence type="ECO:0000259" key="8">
    <source>
        <dbReference type="PROSITE" id="PS50110"/>
    </source>
</evidence>
<dbReference type="Pfam" id="PF25601">
    <property type="entry name" value="AAA_lid_14"/>
    <property type="match status" value="1"/>
</dbReference>
<dbReference type="GO" id="GO:0005524">
    <property type="term" value="F:ATP binding"/>
    <property type="evidence" value="ECO:0007669"/>
    <property type="project" value="UniProtKB-KW"/>
</dbReference>
<dbReference type="InterPro" id="IPR025662">
    <property type="entry name" value="Sigma_54_int_dom_ATP-bd_1"/>
</dbReference>
<dbReference type="Proteomes" id="UP000322454">
    <property type="component" value="Unassembled WGS sequence"/>
</dbReference>
<evidence type="ECO:0000256" key="3">
    <source>
        <dbReference type="ARBA" id="ARBA00023015"/>
    </source>
</evidence>
<dbReference type="Gene3D" id="1.10.10.60">
    <property type="entry name" value="Homeodomain-like"/>
    <property type="match status" value="1"/>
</dbReference>
<dbReference type="Gene3D" id="3.40.50.2300">
    <property type="match status" value="1"/>
</dbReference>
<dbReference type="PROSITE" id="PS50045">
    <property type="entry name" value="SIGMA54_INTERACT_4"/>
    <property type="match status" value="1"/>
</dbReference>
<dbReference type="PROSITE" id="PS50110">
    <property type="entry name" value="RESPONSE_REGULATORY"/>
    <property type="match status" value="1"/>
</dbReference>
<dbReference type="InterPro" id="IPR009057">
    <property type="entry name" value="Homeodomain-like_sf"/>
</dbReference>
<dbReference type="InterPro" id="IPR003593">
    <property type="entry name" value="AAA+_ATPase"/>
</dbReference>
<dbReference type="SMART" id="SM00448">
    <property type="entry name" value="REC"/>
    <property type="match status" value="1"/>
</dbReference>